<feature type="region of interest" description="Disordered" evidence="1">
    <location>
        <begin position="193"/>
        <end position="251"/>
    </location>
</feature>
<gene>
    <name evidence="2" type="ORF">PR048_018111</name>
</gene>
<protein>
    <submittedName>
        <fullName evidence="2">Uncharacterized protein</fullName>
    </submittedName>
</protein>
<evidence type="ECO:0000313" key="3">
    <source>
        <dbReference type="Proteomes" id="UP001159363"/>
    </source>
</evidence>
<proteinExistence type="predicted"/>
<dbReference type="Proteomes" id="UP001159363">
    <property type="component" value="Chromosome 5"/>
</dbReference>
<organism evidence="2 3">
    <name type="scientific">Dryococelus australis</name>
    <dbReference type="NCBI Taxonomy" id="614101"/>
    <lineage>
        <taxon>Eukaryota</taxon>
        <taxon>Metazoa</taxon>
        <taxon>Ecdysozoa</taxon>
        <taxon>Arthropoda</taxon>
        <taxon>Hexapoda</taxon>
        <taxon>Insecta</taxon>
        <taxon>Pterygota</taxon>
        <taxon>Neoptera</taxon>
        <taxon>Polyneoptera</taxon>
        <taxon>Phasmatodea</taxon>
        <taxon>Verophasmatodea</taxon>
        <taxon>Anareolatae</taxon>
        <taxon>Phasmatidae</taxon>
        <taxon>Eurycanthinae</taxon>
        <taxon>Dryococelus</taxon>
    </lineage>
</organism>
<keyword evidence="3" id="KW-1185">Reference proteome</keyword>
<feature type="compositionally biased region" description="Basic and acidic residues" evidence="1">
    <location>
        <begin position="200"/>
        <end position="213"/>
    </location>
</feature>
<sequence length="872" mass="95077">MTEHTLGDARWLPAPRASSRYPCTRCYQIPLLAINKSEETEHMQHFFMLFLIDRNVSVLPDRPAPASCRQLGLPAPDAYRPLRYRGQTSRPSPVTEMSCKSLIGERCSDILLASEAIYVGLYGWSSRGKAAVPLNATTRSEHECGVLSLWCSFHDMARLCLGEAVELPENITSAGFQERRLVRKTRTRSDWLSQLSAPSVRHDKSASETEMRRGYNSRQNAKALGMEARPAGQQQRPSHFTHATPPTPRACNQVQGSTCSEQFTDNVWHGDEHSDVGGMVYTYPRYSPAEFVLDTQLRVVALGVLTLLAVAVSDTQGVFVSAGAGFGPSVGISPFGPFGLGGFPFNFGGFPFNFGGFPFNFGGFPFGNGVSIGVGGPFGFGRHMSVGIGPGSIFATGSPGNMKTFHAKPGETIFIPGKDGRSATFFSSNGAGGGFTTIFSSTSISSEAVLLTDSQCDKRTENLPRRGAPGREPATLRLQGGEKGVPRENPPACGIVQHDLKIRKWIALVGEECANHCTTTAPTNFAEMWRRPIMYEPQSLHIKGCTAYKQRTHPSRAQKTRSQAVSLKVFLANSCDPAMNFASEFTAIKLRVYWLQSHSYKQHDETTALRVQAMAYLKCVADPPLSFPCFSAPNAESSFRAGSWESMRVIDVGMEQRRSGGVWEMGDPREGLPACSIVRHDCRGRQACEGSIGVFQGCGIILRSEGFNANRDQSGISDAEKKFLYAYMVSSGTILRSEKPGASPPGIEPGSPRVLPISAGELIRTLLAVTQSTAYLCRRTHKNSARCHTEYCLSLPATRRSPQEVSAAHPLLACRGNLPKPARNADGVEGKYPTVLESGGKPPYAAGDAVNRPRTRMVFSLKLEMQRFLRCL</sequence>
<evidence type="ECO:0000256" key="1">
    <source>
        <dbReference type="SAM" id="MobiDB-lite"/>
    </source>
</evidence>
<name>A0ABQ9HBD6_9NEOP</name>
<reference evidence="2 3" key="1">
    <citation type="submission" date="2023-02" db="EMBL/GenBank/DDBJ databases">
        <title>LHISI_Scaffold_Assembly.</title>
        <authorList>
            <person name="Stuart O.P."/>
            <person name="Cleave R."/>
            <person name="Magrath M.J.L."/>
            <person name="Mikheyev A.S."/>
        </authorList>
    </citation>
    <scope>NUCLEOTIDE SEQUENCE [LARGE SCALE GENOMIC DNA]</scope>
    <source>
        <strain evidence="2">Daus_M_001</strain>
        <tissue evidence="2">Leg muscle</tissue>
    </source>
</reference>
<feature type="region of interest" description="Disordered" evidence="1">
    <location>
        <begin position="460"/>
        <end position="490"/>
    </location>
</feature>
<evidence type="ECO:0000313" key="2">
    <source>
        <dbReference type="EMBL" id="KAJ8881625.1"/>
    </source>
</evidence>
<comment type="caution">
    <text evidence="2">The sequence shown here is derived from an EMBL/GenBank/DDBJ whole genome shotgun (WGS) entry which is preliminary data.</text>
</comment>
<accession>A0ABQ9HBD6</accession>
<dbReference type="EMBL" id="JARBHB010000006">
    <property type="protein sequence ID" value="KAJ8881625.1"/>
    <property type="molecule type" value="Genomic_DNA"/>
</dbReference>